<name>A0A4T0NLZ9_9BASI</name>
<proteinExistence type="predicted"/>
<accession>A0A4T0NLZ9</accession>
<evidence type="ECO:0000256" key="1">
    <source>
        <dbReference type="SAM" id="MobiDB-lite"/>
    </source>
</evidence>
<dbReference type="EMBL" id="SPRH01000045">
    <property type="protein sequence ID" value="TIB97667.1"/>
    <property type="molecule type" value="Genomic_DNA"/>
</dbReference>
<sequence>MTLHPDLKDKRKDDFANEFIKKKHASNDREPKPNYRTHLSSMNYGVSHILHYSIKRLKSHTLVDKTSYQNTIRRHSWRQEKQNLGTTHLNLGYHNGTIIGWRQTYYAPNFYSTLLSDELLISII</sequence>
<evidence type="ECO:0000313" key="3">
    <source>
        <dbReference type="Proteomes" id="UP000307169"/>
    </source>
</evidence>
<reference evidence="2 3" key="1">
    <citation type="submission" date="2019-03" db="EMBL/GenBank/DDBJ databases">
        <title>Sequencing 25 genomes of Wallemia mellicola.</title>
        <authorList>
            <person name="Gostincar C."/>
        </authorList>
    </citation>
    <scope>NUCLEOTIDE SEQUENCE [LARGE SCALE GENOMIC DNA]</scope>
    <source>
        <strain evidence="2 3">EXF-1262</strain>
    </source>
</reference>
<evidence type="ECO:0000313" key="2">
    <source>
        <dbReference type="EMBL" id="TIB97667.1"/>
    </source>
</evidence>
<organism evidence="2 3">
    <name type="scientific">Wallemia mellicola</name>
    <dbReference type="NCBI Taxonomy" id="1708541"/>
    <lineage>
        <taxon>Eukaryota</taxon>
        <taxon>Fungi</taxon>
        <taxon>Dikarya</taxon>
        <taxon>Basidiomycota</taxon>
        <taxon>Wallemiomycotina</taxon>
        <taxon>Wallemiomycetes</taxon>
        <taxon>Wallemiales</taxon>
        <taxon>Wallemiaceae</taxon>
        <taxon>Wallemia</taxon>
    </lineage>
</organism>
<feature type="region of interest" description="Disordered" evidence="1">
    <location>
        <begin position="14"/>
        <end position="38"/>
    </location>
</feature>
<dbReference type="AlphaFoldDB" id="A0A4T0NLZ9"/>
<protein>
    <submittedName>
        <fullName evidence="2">Uncharacterized protein</fullName>
    </submittedName>
</protein>
<gene>
    <name evidence="2" type="ORF">E3Q17_03295</name>
</gene>
<comment type="caution">
    <text evidence="2">The sequence shown here is derived from an EMBL/GenBank/DDBJ whole genome shotgun (WGS) entry which is preliminary data.</text>
</comment>
<dbReference type="Proteomes" id="UP000307169">
    <property type="component" value="Unassembled WGS sequence"/>
</dbReference>